<dbReference type="PANTHER" id="PTHR16557">
    <property type="entry name" value="ALKYLATED DNA REPAIR PROTEIN ALKB-RELATED"/>
    <property type="match status" value="1"/>
</dbReference>
<dbReference type="InterPro" id="IPR037151">
    <property type="entry name" value="AlkB-like_sf"/>
</dbReference>
<keyword evidence="8" id="KW-1185">Reference proteome</keyword>
<feature type="domain" description="Fe2OG dioxygenase" evidence="6">
    <location>
        <begin position="174"/>
        <end position="300"/>
    </location>
</feature>
<evidence type="ECO:0000256" key="4">
    <source>
        <dbReference type="ARBA" id="ARBA00023004"/>
    </source>
</evidence>
<comment type="cofactor">
    <cofactor evidence="5">
        <name>Fe(2+)</name>
        <dbReference type="ChEBI" id="CHEBI:29033"/>
    </cofactor>
    <text evidence="5">Binds 1 Fe(2+) ion per subunit.</text>
</comment>
<keyword evidence="3" id="KW-0560">Oxidoreductase</keyword>
<dbReference type="KEGG" id="hst:105185885"/>
<keyword evidence="4 5" id="KW-0408">Iron</keyword>
<evidence type="ECO:0000313" key="8">
    <source>
        <dbReference type="Proteomes" id="UP000008237"/>
    </source>
</evidence>
<dbReference type="AlphaFoldDB" id="E2BRT0"/>
<dbReference type="GO" id="GO:0005737">
    <property type="term" value="C:cytoplasm"/>
    <property type="evidence" value="ECO:0007669"/>
    <property type="project" value="TreeGrafter"/>
</dbReference>
<dbReference type="InterPro" id="IPR005123">
    <property type="entry name" value="Oxoglu/Fe-dep_dioxygenase_dom"/>
</dbReference>
<dbReference type="InParanoid" id="E2BRT0"/>
<keyword evidence="2" id="KW-0223">Dioxygenase</keyword>
<dbReference type="SUPFAM" id="SSF51197">
    <property type="entry name" value="Clavaminate synthase-like"/>
    <property type="match status" value="1"/>
</dbReference>
<dbReference type="OrthoDB" id="6614653at2759"/>
<dbReference type="GO" id="GO:0035513">
    <property type="term" value="P:oxidative RNA demethylation"/>
    <property type="evidence" value="ECO:0007669"/>
    <property type="project" value="TreeGrafter"/>
</dbReference>
<proteinExistence type="predicted"/>
<dbReference type="PANTHER" id="PTHR16557:SF2">
    <property type="entry name" value="NUCLEIC ACID DIOXYGENASE ALKBH1"/>
    <property type="match status" value="1"/>
</dbReference>
<evidence type="ECO:0000256" key="2">
    <source>
        <dbReference type="ARBA" id="ARBA00022964"/>
    </source>
</evidence>
<evidence type="ECO:0000256" key="1">
    <source>
        <dbReference type="ARBA" id="ARBA00022723"/>
    </source>
</evidence>
<evidence type="ECO:0000313" key="7">
    <source>
        <dbReference type="EMBL" id="EFN81599.1"/>
    </source>
</evidence>
<dbReference type="PhylomeDB" id="E2BRT0"/>
<feature type="binding site" evidence="5">
    <location>
        <position position="192"/>
    </location>
    <ligand>
        <name>Fe cation</name>
        <dbReference type="ChEBI" id="CHEBI:24875"/>
        <note>catalytic</note>
    </ligand>
</feature>
<dbReference type="PROSITE" id="PS51471">
    <property type="entry name" value="FE2OG_OXY"/>
    <property type="match status" value="1"/>
</dbReference>
<dbReference type="STRING" id="610380.E2BRT0"/>
<feature type="binding site" evidence="5">
    <location>
        <position position="194"/>
    </location>
    <ligand>
        <name>Fe cation</name>
        <dbReference type="ChEBI" id="CHEBI:24875"/>
        <note>catalytic</note>
    </ligand>
</feature>
<evidence type="ECO:0000259" key="6">
    <source>
        <dbReference type="PROSITE" id="PS51471"/>
    </source>
</evidence>
<dbReference type="Gene3D" id="2.60.120.590">
    <property type="entry name" value="Alpha-ketoglutarate-dependent dioxygenase AlkB-like"/>
    <property type="match status" value="1"/>
</dbReference>
<name>E2BRT0_HARSA</name>
<dbReference type="GO" id="GO:0005634">
    <property type="term" value="C:nucleus"/>
    <property type="evidence" value="ECO:0007669"/>
    <property type="project" value="TreeGrafter"/>
</dbReference>
<dbReference type="GO" id="GO:0008198">
    <property type="term" value="F:ferrous iron binding"/>
    <property type="evidence" value="ECO:0007669"/>
    <property type="project" value="TreeGrafter"/>
</dbReference>
<sequence>MFRDSFKYYKSRNPAPDLSKVIDFDDPDHVRVKYVKPQVITDVQFGNNFGLKPTEKWKIYELLDIPGLIFIRDPFTSNGQRYWIMKCLKDYSKEPYKLNIDAHNILNNEIWWDVCFQSSERAKTLLPKLRWATLGYHHNWNTKLYSESSKSDMPVELLGLTSTLAKALDFRDFKAEAAIVNYYRMNSTLAGHTDQSEVNIAAPLFSMSFGQTAIFLIGGSRQEDPADAMFLRSGDVVIMSGSSRLRYHGIPKILAASEPVPWDVSHNDSSNSLTYNQDDWHKARAYIAETRININARQVLEPGQIVLY</sequence>
<evidence type="ECO:0000256" key="5">
    <source>
        <dbReference type="PIRSR" id="PIRSR604574-2"/>
    </source>
</evidence>
<dbReference type="OMA" id="YKRRDPP"/>
<dbReference type="GO" id="GO:0035516">
    <property type="term" value="F:broad specificity oxidative DNA demethylase activity"/>
    <property type="evidence" value="ECO:0007669"/>
    <property type="project" value="TreeGrafter"/>
</dbReference>
<keyword evidence="1 5" id="KW-0479">Metal-binding</keyword>
<dbReference type="Proteomes" id="UP000008237">
    <property type="component" value="Unassembled WGS sequence"/>
</dbReference>
<dbReference type="FunCoup" id="E2BRT0">
    <property type="interactions" value="2310"/>
</dbReference>
<protein>
    <submittedName>
        <fullName evidence="7">Alkylated DNA repair protein alkB-like protein 1</fullName>
    </submittedName>
</protein>
<evidence type="ECO:0000256" key="3">
    <source>
        <dbReference type="ARBA" id="ARBA00023002"/>
    </source>
</evidence>
<dbReference type="EMBL" id="GL450024">
    <property type="protein sequence ID" value="EFN81599.1"/>
    <property type="molecule type" value="Genomic_DNA"/>
</dbReference>
<dbReference type="GO" id="GO:0035515">
    <property type="term" value="F:oxidative RNA demethylase activity"/>
    <property type="evidence" value="ECO:0007669"/>
    <property type="project" value="TreeGrafter"/>
</dbReference>
<gene>
    <name evidence="7" type="ORF">EAI_02538</name>
</gene>
<organism evidence="8">
    <name type="scientific">Harpegnathos saltator</name>
    <name type="common">Jerdon's jumping ant</name>
    <dbReference type="NCBI Taxonomy" id="610380"/>
    <lineage>
        <taxon>Eukaryota</taxon>
        <taxon>Metazoa</taxon>
        <taxon>Ecdysozoa</taxon>
        <taxon>Arthropoda</taxon>
        <taxon>Hexapoda</taxon>
        <taxon>Insecta</taxon>
        <taxon>Pterygota</taxon>
        <taxon>Neoptera</taxon>
        <taxon>Endopterygota</taxon>
        <taxon>Hymenoptera</taxon>
        <taxon>Apocrita</taxon>
        <taxon>Aculeata</taxon>
        <taxon>Formicoidea</taxon>
        <taxon>Formicidae</taxon>
        <taxon>Ponerinae</taxon>
        <taxon>Ponerini</taxon>
        <taxon>Harpegnathos</taxon>
    </lineage>
</organism>
<accession>E2BRT0</accession>
<dbReference type="InterPro" id="IPR027450">
    <property type="entry name" value="AlkB-like"/>
</dbReference>
<dbReference type="Pfam" id="PF13532">
    <property type="entry name" value="2OG-FeII_Oxy_2"/>
    <property type="match status" value="1"/>
</dbReference>
<dbReference type="InterPro" id="IPR004574">
    <property type="entry name" value="Alkb"/>
</dbReference>
<feature type="binding site" evidence="5">
    <location>
        <position position="248"/>
    </location>
    <ligand>
        <name>Fe cation</name>
        <dbReference type="ChEBI" id="CHEBI:24875"/>
        <note>catalytic</note>
    </ligand>
</feature>
<reference evidence="7 8" key="1">
    <citation type="journal article" date="2010" name="Science">
        <title>Genomic comparison of the ants Camponotus floridanus and Harpegnathos saltator.</title>
        <authorList>
            <person name="Bonasio R."/>
            <person name="Zhang G."/>
            <person name="Ye C."/>
            <person name="Mutti N.S."/>
            <person name="Fang X."/>
            <person name="Qin N."/>
            <person name="Donahue G."/>
            <person name="Yang P."/>
            <person name="Li Q."/>
            <person name="Li C."/>
            <person name="Zhang P."/>
            <person name="Huang Z."/>
            <person name="Berger S.L."/>
            <person name="Reinberg D."/>
            <person name="Wang J."/>
            <person name="Liebig J."/>
        </authorList>
    </citation>
    <scope>NUCLEOTIDE SEQUENCE [LARGE SCALE GENOMIC DNA]</scope>
    <source>
        <strain evidence="7 8">R22 G/1</strain>
    </source>
</reference>